<proteinExistence type="predicted"/>
<sequence>MTIERMVIGVVWIVIVCSLKWLVPKNKRREAALILFADQVFTWSISLILVEIGWNENPVREFVKAGSTNFSFNYGLYPTICVFYCLYYPEQGSWVRKFVHSLVFAGIYTLFIVLVSTYTELIHPLHMRWYFHFTMAFLLFYVVYRYYRWFFRGRMILSAGEHP</sequence>
<accession>A0ABU9DUE9</accession>
<evidence type="ECO:0000313" key="2">
    <source>
        <dbReference type="EMBL" id="MEK8132501.1"/>
    </source>
</evidence>
<dbReference type="InterPro" id="IPR048147">
    <property type="entry name" value="CBO0543-like"/>
</dbReference>
<feature type="transmembrane region" description="Helical" evidence="1">
    <location>
        <begin position="70"/>
        <end position="87"/>
    </location>
</feature>
<name>A0ABU9DUE9_9BACL</name>
<feature type="transmembrane region" description="Helical" evidence="1">
    <location>
        <begin position="99"/>
        <end position="117"/>
    </location>
</feature>
<reference evidence="2 3" key="1">
    <citation type="submission" date="2024-04" db="EMBL/GenBank/DDBJ databases">
        <title>draft genome sequnece of Paenibacillus filicis.</title>
        <authorList>
            <person name="Kim D.-U."/>
        </authorList>
    </citation>
    <scope>NUCLEOTIDE SEQUENCE [LARGE SCALE GENOMIC DNA]</scope>
    <source>
        <strain evidence="2 3">KACC14197</strain>
    </source>
</reference>
<feature type="transmembrane region" description="Helical" evidence="1">
    <location>
        <begin position="30"/>
        <end position="50"/>
    </location>
</feature>
<keyword evidence="1" id="KW-1133">Transmembrane helix</keyword>
<keyword evidence="1" id="KW-0472">Membrane</keyword>
<comment type="caution">
    <text evidence="2">The sequence shown here is derived from an EMBL/GenBank/DDBJ whole genome shotgun (WGS) entry which is preliminary data.</text>
</comment>
<dbReference type="RefSeq" id="WP_341419635.1">
    <property type="nucleotide sequence ID" value="NZ_JBBPCC010000031.1"/>
</dbReference>
<evidence type="ECO:0000313" key="3">
    <source>
        <dbReference type="Proteomes" id="UP001469365"/>
    </source>
</evidence>
<protein>
    <submittedName>
        <fullName evidence="2">CBO0543 family protein</fullName>
    </submittedName>
</protein>
<dbReference type="NCBIfam" id="NF041644">
    <property type="entry name" value="CBO0543_fam"/>
    <property type="match status" value="1"/>
</dbReference>
<gene>
    <name evidence="2" type="ORF">WMW72_31855</name>
</gene>
<dbReference type="Proteomes" id="UP001469365">
    <property type="component" value="Unassembled WGS sequence"/>
</dbReference>
<feature type="transmembrane region" description="Helical" evidence="1">
    <location>
        <begin position="6"/>
        <end position="23"/>
    </location>
</feature>
<keyword evidence="3" id="KW-1185">Reference proteome</keyword>
<organism evidence="2 3">
    <name type="scientific">Paenibacillus filicis</name>
    <dbReference type="NCBI Taxonomy" id="669464"/>
    <lineage>
        <taxon>Bacteria</taxon>
        <taxon>Bacillati</taxon>
        <taxon>Bacillota</taxon>
        <taxon>Bacilli</taxon>
        <taxon>Bacillales</taxon>
        <taxon>Paenibacillaceae</taxon>
        <taxon>Paenibacillus</taxon>
    </lineage>
</organism>
<keyword evidence="1" id="KW-0812">Transmembrane</keyword>
<evidence type="ECO:0000256" key="1">
    <source>
        <dbReference type="SAM" id="Phobius"/>
    </source>
</evidence>
<dbReference type="EMBL" id="JBBPCC010000031">
    <property type="protein sequence ID" value="MEK8132501.1"/>
    <property type="molecule type" value="Genomic_DNA"/>
</dbReference>
<feature type="transmembrane region" description="Helical" evidence="1">
    <location>
        <begin position="129"/>
        <end position="147"/>
    </location>
</feature>